<feature type="non-terminal residue" evidence="10">
    <location>
        <position position="1"/>
    </location>
</feature>
<keyword evidence="5" id="KW-0648">Protein biosynthesis</keyword>
<dbReference type="PANTHER" id="PTHR11659">
    <property type="entry name" value="GLUTAMYL-TRNA GLN AMIDOTRANSFERASE SUBUNIT B MITOCHONDRIAL AND PROKARYOTIC PET112-RELATED"/>
    <property type="match status" value="1"/>
</dbReference>
<organism evidence="10 11">
    <name type="scientific">Candidatus Dojkabacteria bacterium</name>
    <dbReference type="NCBI Taxonomy" id="2099670"/>
    <lineage>
        <taxon>Bacteria</taxon>
        <taxon>Candidatus Dojkabacteria</taxon>
    </lineage>
</organism>
<dbReference type="Gene3D" id="1.10.10.410">
    <property type="match status" value="1"/>
</dbReference>
<reference evidence="10" key="2">
    <citation type="journal article" date="2021" name="Microbiome">
        <title>Successional dynamics and alternative stable states in a saline activated sludge microbial community over 9 years.</title>
        <authorList>
            <person name="Wang Y."/>
            <person name="Ye J."/>
            <person name="Ju F."/>
            <person name="Liu L."/>
            <person name="Boyd J.A."/>
            <person name="Deng Y."/>
            <person name="Parks D.H."/>
            <person name="Jiang X."/>
            <person name="Yin X."/>
            <person name="Woodcroft B.J."/>
            <person name="Tyson G.W."/>
            <person name="Hugenholtz P."/>
            <person name="Polz M.F."/>
            <person name="Zhang T."/>
        </authorList>
    </citation>
    <scope>NUCLEOTIDE SEQUENCE</scope>
    <source>
        <strain evidence="10">HKST-UBA11</strain>
    </source>
</reference>
<dbReference type="Pfam" id="PF02637">
    <property type="entry name" value="GatB_Yqey"/>
    <property type="match status" value="1"/>
</dbReference>
<sequence length="289" mass="32624">MRYELNISLKKDGEKGLPNYKVEVKNIGSISVLKKVIQSEIDRQTKILDEGKTPIQETRGLRGMSGETKSQRVKEDSEDYRYFPEPDIPPIHITKEWLAEIDKRLIELPQERKDRYIAEYNLEPDSAEVLVSGYGRRADFFEACVNVTSKSTMSKEIAKWIIGDLRGLMNQDNVRFADLKVKPTDIVEIVAALEGKRITGTIAKQVLAECFESGKSVESIIKEGNLEVVTDESEIELFADQAIAENQKVVKDISKNPNAIKFLVGQVMRLSKGKANPNVAEEILKKKLL</sequence>
<evidence type="ECO:0000256" key="5">
    <source>
        <dbReference type="ARBA" id="ARBA00022917"/>
    </source>
</evidence>
<dbReference type="InterPro" id="IPR017959">
    <property type="entry name" value="Asn/Gln-tRNA_amidoTrfase_suB/E"/>
</dbReference>
<dbReference type="InterPro" id="IPR003789">
    <property type="entry name" value="Asn/Gln_tRNA_amidoTrase-B-like"/>
</dbReference>
<dbReference type="EMBL" id="JAGQLH010000115">
    <property type="protein sequence ID" value="MCA9386283.1"/>
    <property type="molecule type" value="Genomic_DNA"/>
</dbReference>
<evidence type="ECO:0000259" key="9">
    <source>
        <dbReference type="SMART" id="SM00845"/>
    </source>
</evidence>
<keyword evidence="3" id="KW-0547">Nucleotide-binding</keyword>
<evidence type="ECO:0000256" key="8">
    <source>
        <dbReference type="ARBA" id="ARBA00047913"/>
    </source>
</evidence>
<evidence type="ECO:0000256" key="4">
    <source>
        <dbReference type="ARBA" id="ARBA00022840"/>
    </source>
</evidence>
<dbReference type="GO" id="GO:0070681">
    <property type="term" value="P:glutaminyl-tRNAGln biosynthesis via transamidation"/>
    <property type="evidence" value="ECO:0007669"/>
    <property type="project" value="TreeGrafter"/>
</dbReference>
<accession>A0A955LA19</accession>
<evidence type="ECO:0000256" key="3">
    <source>
        <dbReference type="ARBA" id="ARBA00022741"/>
    </source>
</evidence>
<comment type="catalytic activity">
    <reaction evidence="7">
        <text>L-aspartyl-tRNA(Asn) + L-glutamine + ATP + H2O = L-asparaginyl-tRNA(Asn) + L-glutamate + ADP + phosphate + 2 H(+)</text>
        <dbReference type="Rhea" id="RHEA:14513"/>
        <dbReference type="Rhea" id="RHEA-COMP:9674"/>
        <dbReference type="Rhea" id="RHEA-COMP:9677"/>
        <dbReference type="ChEBI" id="CHEBI:15377"/>
        <dbReference type="ChEBI" id="CHEBI:15378"/>
        <dbReference type="ChEBI" id="CHEBI:29985"/>
        <dbReference type="ChEBI" id="CHEBI:30616"/>
        <dbReference type="ChEBI" id="CHEBI:43474"/>
        <dbReference type="ChEBI" id="CHEBI:58359"/>
        <dbReference type="ChEBI" id="CHEBI:78515"/>
        <dbReference type="ChEBI" id="CHEBI:78516"/>
        <dbReference type="ChEBI" id="CHEBI:456216"/>
    </reaction>
</comment>
<keyword evidence="2" id="KW-0436">Ligase</keyword>
<evidence type="ECO:0000256" key="1">
    <source>
        <dbReference type="ARBA" id="ARBA00011123"/>
    </source>
</evidence>
<evidence type="ECO:0000256" key="2">
    <source>
        <dbReference type="ARBA" id="ARBA00022598"/>
    </source>
</evidence>
<dbReference type="FunFam" id="1.10.10.410:FF:000001">
    <property type="entry name" value="Aspartyl/glutamyl-tRNA(Asn/Gln) amidotransferase subunit B"/>
    <property type="match status" value="1"/>
</dbReference>
<evidence type="ECO:0000313" key="11">
    <source>
        <dbReference type="Proteomes" id="UP000754563"/>
    </source>
</evidence>
<evidence type="ECO:0000256" key="6">
    <source>
        <dbReference type="ARBA" id="ARBA00024799"/>
    </source>
</evidence>
<dbReference type="GO" id="GO:0005524">
    <property type="term" value="F:ATP binding"/>
    <property type="evidence" value="ECO:0007669"/>
    <property type="project" value="UniProtKB-KW"/>
</dbReference>
<dbReference type="Proteomes" id="UP000754563">
    <property type="component" value="Unassembled WGS sequence"/>
</dbReference>
<dbReference type="InterPro" id="IPR014746">
    <property type="entry name" value="Gln_synth/guanido_kin_cat_dom"/>
</dbReference>
<dbReference type="InterPro" id="IPR006075">
    <property type="entry name" value="Asn/Gln-tRNA_Trfase_suB/E_cat"/>
</dbReference>
<keyword evidence="4" id="KW-0067">ATP-binding</keyword>
<dbReference type="Gene3D" id="1.10.150.380">
    <property type="entry name" value="GatB domain, N-terminal subdomain"/>
    <property type="match status" value="1"/>
</dbReference>
<name>A0A955LA19_9BACT</name>
<proteinExistence type="predicted"/>
<dbReference type="GO" id="GO:0050567">
    <property type="term" value="F:glutaminyl-tRNA synthase (glutamine-hydrolyzing) activity"/>
    <property type="evidence" value="ECO:0007669"/>
    <property type="project" value="TreeGrafter"/>
</dbReference>
<reference evidence="10" key="1">
    <citation type="submission" date="2020-04" db="EMBL/GenBank/DDBJ databases">
        <authorList>
            <person name="Zhang T."/>
        </authorList>
    </citation>
    <scope>NUCLEOTIDE SEQUENCE</scope>
    <source>
        <strain evidence="10">HKST-UBA11</strain>
    </source>
</reference>
<evidence type="ECO:0000313" key="10">
    <source>
        <dbReference type="EMBL" id="MCA9386283.1"/>
    </source>
</evidence>
<dbReference type="SUPFAM" id="SSF55931">
    <property type="entry name" value="Glutamine synthetase/guanido kinase"/>
    <property type="match status" value="1"/>
</dbReference>
<protein>
    <submittedName>
        <fullName evidence="10">Asp-tRNA(Asn)/Glu-tRNA(Gln) amidotransferase GatCAB subunit B</fullName>
    </submittedName>
</protein>
<comment type="catalytic activity">
    <reaction evidence="8">
        <text>L-glutamyl-tRNA(Gln) + L-glutamine + ATP + H2O = L-glutaminyl-tRNA(Gln) + L-glutamate + ADP + phosphate + H(+)</text>
        <dbReference type="Rhea" id="RHEA:17521"/>
        <dbReference type="Rhea" id="RHEA-COMP:9681"/>
        <dbReference type="Rhea" id="RHEA-COMP:9684"/>
        <dbReference type="ChEBI" id="CHEBI:15377"/>
        <dbReference type="ChEBI" id="CHEBI:15378"/>
        <dbReference type="ChEBI" id="CHEBI:29985"/>
        <dbReference type="ChEBI" id="CHEBI:30616"/>
        <dbReference type="ChEBI" id="CHEBI:43474"/>
        <dbReference type="ChEBI" id="CHEBI:58359"/>
        <dbReference type="ChEBI" id="CHEBI:78520"/>
        <dbReference type="ChEBI" id="CHEBI:78521"/>
        <dbReference type="ChEBI" id="CHEBI:456216"/>
    </reaction>
</comment>
<comment type="function">
    <text evidence="6">Allows the formation of correctly charged Asn-tRNA(Asn) or Gln-tRNA(Gln) through the transamidation of misacylated Asp-tRNA(Asn) or Glu-tRNA(Gln) in organisms which lack either or both of asparaginyl-tRNA or glutaminyl-tRNA synthetases. The reaction takes place in the presence of glutamine and ATP through an activated phospho-Asp-tRNA(Asn) or phospho-Glu-tRNA(Gln).</text>
</comment>
<dbReference type="AlphaFoldDB" id="A0A955LA19"/>
<dbReference type="InterPro" id="IPR018027">
    <property type="entry name" value="Asn/Gln_amidotransferase"/>
</dbReference>
<gene>
    <name evidence="10" type="ORF">KC717_06585</name>
</gene>
<dbReference type="PANTHER" id="PTHR11659:SF0">
    <property type="entry name" value="GLUTAMYL-TRNA(GLN) AMIDOTRANSFERASE SUBUNIT B, MITOCHONDRIAL"/>
    <property type="match status" value="1"/>
</dbReference>
<dbReference type="SUPFAM" id="SSF89095">
    <property type="entry name" value="GatB/YqeY motif"/>
    <property type="match status" value="1"/>
</dbReference>
<comment type="subunit">
    <text evidence="1">Heterotrimer of A, B and C subunits.</text>
</comment>
<dbReference type="InterPro" id="IPR042114">
    <property type="entry name" value="GatB_C_1"/>
</dbReference>
<dbReference type="Pfam" id="PF02934">
    <property type="entry name" value="GatB_N"/>
    <property type="match status" value="1"/>
</dbReference>
<dbReference type="InterPro" id="IPR023168">
    <property type="entry name" value="GatB_Yqey_C_2"/>
</dbReference>
<dbReference type="GO" id="GO:0006412">
    <property type="term" value="P:translation"/>
    <property type="evidence" value="ECO:0007669"/>
    <property type="project" value="UniProtKB-KW"/>
</dbReference>
<feature type="domain" description="Asn/Gln amidotransferase" evidence="9">
    <location>
        <begin position="139"/>
        <end position="288"/>
    </location>
</feature>
<dbReference type="SMART" id="SM00845">
    <property type="entry name" value="GatB_Yqey"/>
    <property type="match status" value="1"/>
</dbReference>
<comment type="caution">
    <text evidence="10">The sequence shown here is derived from an EMBL/GenBank/DDBJ whole genome shotgun (WGS) entry which is preliminary data.</text>
</comment>
<evidence type="ECO:0000256" key="7">
    <source>
        <dbReference type="ARBA" id="ARBA00047380"/>
    </source>
</evidence>